<keyword evidence="2" id="KW-0482">Metalloprotease</keyword>
<feature type="signal peptide" evidence="1">
    <location>
        <begin position="1"/>
        <end position="33"/>
    </location>
</feature>
<dbReference type="Pfam" id="PF13688">
    <property type="entry name" value="Reprolysin_5"/>
    <property type="match status" value="1"/>
</dbReference>
<evidence type="ECO:0000256" key="1">
    <source>
        <dbReference type="SAM" id="SignalP"/>
    </source>
</evidence>
<evidence type="ECO:0000313" key="2">
    <source>
        <dbReference type="EMBL" id="MCQ4167714.1"/>
    </source>
</evidence>
<dbReference type="InterPro" id="IPR024079">
    <property type="entry name" value="MetalloPept_cat_dom_sf"/>
</dbReference>
<keyword evidence="1" id="KW-0732">Signal</keyword>
<name>A0ABT1QZJ8_9GAMM</name>
<comment type="caution">
    <text evidence="2">The sequence shown here is derived from an EMBL/GenBank/DDBJ whole genome shotgun (WGS) entry which is preliminary data.</text>
</comment>
<keyword evidence="2" id="KW-0645">Protease</keyword>
<gene>
    <name evidence="2" type="ORF">NM961_23645</name>
</gene>
<dbReference type="RefSeq" id="WP_255916895.1">
    <property type="nucleotide sequence ID" value="NZ_JANFQO010000053.1"/>
</dbReference>
<accession>A0ABT1QZJ8</accession>
<dbReference type="Gene3D" id="3.40.390.10">
    <property type="entry name" value="Collagenase (Catalytic Domain)"/>
    <property type="match status" value="1"/>
</dbReference>
<feature type="chain" id="PRO_5045287578" evidence="1">
    <location>
        <begin position="34"/>
        <end position="444"/>
    </location>
</feature>
<organism evidence="2 3">
    <name type="scientific">Tahibacter harae</name>
    <dbReference type="NCBI Taxonomy" id="2963937"/>
    <lineage>
        <taxon>Bacteria</taxon>
        <taxon>Pseudomonadati</taxon>
        <taxon>Pseudomonadota</taxon>
        <taxon>Gammaproteobacteria</taxon>
        <taxon>Lysobacterales</taxon>
        <taxon>Rhodanobacteraceae</taxon>
        <taxon>Tahibacter</taxon>
    </lineage>
</organism>
<keyword evidence="2" id="KW-0378">Hydrolase</keyword>
<dbReference type="Proteomes" id="UP001165498">
    <property type="component" value="Unassembled WGS sequence"/>
</dbReference>
<dbReference type="SUPFAM" id="SSF55486">
    <property type="entry name" value="Metalloproteases ('zincins'), catalytic domain"/>
    <property type="match status" value="1"/>
</dbReference>
<dbReference type="GO" id="GO:0008237">
    <property type="term" value="F:metallopeptidase activity"/>
    <property type="evidence" value="ECO:0007669"/>
    <property type="project" value="UniProtKB-KW"/>
</dbReference>
<evidence type="ECO:0000313" key="3">
    <source>
        <dbReference type="Proteomes" id="UP001165498"/>
    </source>
</evidence>
<keyword evidence="3" id="KW-1185">Reference proteome</keyword>
<reference evidence="2" key="1">
    <citation type="submission" date="2022-07" db="EMBL/GenBank/DDBJ databases">
        <title>Tahibacter sp., a new gammaproteobacterium isolated from the silt sample collected at pig farm.</title>
        <authorList>
            <person name="Chen H."/>
        </authorList>
    </citation>
    <scope>NUCLEOTIDE SEQUENCE</scope>
    <source>
        <strain evidence="2">P2K</strain>
    </source>
</reference>
<sequence>MLSASSGAVENVMASRFAIAFALLSAAAPSVNAGVILTSFDVGSSEVSGPTSSDLFVHLGSAGSGDSAAIAMVWPATVNLALLATLPSSLTVNLPDRTAVVLYRGRAERRGPEGFVWNGRGGDCSAVFTVDSNKIHATLSCINANYSIEGSNAGGLQLTRYDQSQLPGEATPVAMPSLLPTISPIAMREVAVDSVIDVLVLYTEGVRQFYDPTGGAAGTRLFAQSAVDQVQLAFDNSNVGTGIALTKAKWVARSDSSNLSLLLDYLAADPTPTALRDFWAADVVILVTEVGASPITCGIANTPGMGGAPPPGTSFAPNALGVVARSCAIADFSFSHELAHLIGANHNPESNSNATPLRAWALGHWQTNIEGGARTIMSYPLSPSLCTSPCSRILNFSNADIWVDWFRTGRPDQRENARVLNEFAPVTAQYRLSLGRIFADDFSL</sequence>
<proteinExistence type="predicted"/>
<dbReference type="EMBL" id="JANFQO010000053">
    <property type="protein sequence ID" value="MCQ4167714.1"/>
    <property type="molecule type" value="Genomic_DNA"/>
</dbReference>
<protein>
    <submittedName>
        <fullName evidence="2">Zinc-dependent metalloprotease</fullName>
    </submittedName>
</protein>